<protein>
    <submittedName>
        <fullName evidence="2">Uncharacterized protein CXorf38 homolog isoform X1</fullName>
    </submittedName>
</protein>
<dbReference type="InterPro" id="IPR027897">
    <property type="entry name" value="DUF4559"/>
</dbReference>
<sequence>MGYIWKIGIRYKGNKRNMGQLTSRQELISSEVSNPLMRNWLCANLAVREASNALARYVHLKISLMHKEMQKSVGDLPVCVFNCSKRESAWCSTCESWRSHILAACERNYKSHVNWSRLNSSQWSLNPYEVGRAFIPRAHRLYYKSAEFHEDFRFSLSFLENCEEVLVRRSLCERAWQWRGKVLRKKGIMRLGSQELESCISVLVSLVSVSELPERETTIDKLRSLMRDSDEEHEGCVVM</sequence>
<evidence type="ECO:0000313" key="2">
    <source>
        <dbReference type="RefSeq" id="XP_005109055.1"/>
    </source>
</evidence>
<accession>A0ABM0K586</accession>
<gene>
    <name evidence="2" type="primary">LOC101851152</name>
</gene>
<dbReference type="RefSeq" id="XP_005109055.1">
    <property type="nucleotide sequence ID" value="XM_005108998.2"/>
</dbReference>
<dbReference type="Pfam" id="PF15112">
    <property type="entry name" value="DUF4559"/>
    <property type="match status" value="1"/>
</dbReference>
<dbReference type="Proteomes" id="UP000694888">
    <property type="component" value="Unplaced"/>
</dbReference>
<evidence type="ECO:0000313" key="1">
    <source>
        <dbReference type="Proteomes" id="UP000694888"/>
    </source>
</evidence>
<name>A0ABM0K586_APLCA</name>
<keyword evidence="1" id="KW-1185">Reference proteome</keyword>
<reference evidence="2" key="1">
    <citation type="submission" date="2025-08" db="UniProtKB">
        <authorList>
            <consortium name="RefSeq"/>
        </authorList>
    </citation>
    <scope>IDENTIFICATION</scope>
</reference>
<dbReference type="GeneID" id="101851152"/>
<organism evidence="1 2">
    <name type="scientific">Aplysia californica</name>
    <name type="common">California sea hare</name>
    <dbReference type="NCBI Taxonomy" id="6500"/>
    <lineage>
        <taxon>Eukaryota</taxon>
        <taxon>Metazoa</taxon>
        <taxon>Spiralia</taxon>
        <taxon>Lophotrochozoa</taxon>
        <taxon>Mollusca</taxon>
        <taxon>Gastropoda</taxon>
        <taxon>Heterobranchia</taxon>
        <taxon>Euthyneura</taxon>
        <taxon>Tectipleura</taxon>
        <taxon>Aplysiida</taxon>
        <taxon>Aplysioidea</taxon>
        <taxon>Aplysiidae</taxon>
        <taxon>Aplysia</taxon>
    </lineage>
</organism>
<proteinExistence type="predicted"/>